<accession>A0A9N8HL07</accession>
<sequence length="524" mass="59341">MVSFAGRRRCRLMVGLFGILLVPIAARSWIDIVDPLELTLHDSALDFRAFEDDPFLDMETTTAPPFGPFPTSGASPGPPPTHITLPPTKAITPEPTVTPETPLPTASPTIAPTIETTPAPTINPYPENPVPDFPDPSYFNYDPNRSNPYGPGYPQLQRYNQTTLVVGYENNGWAITGVPANFYWNEFDDEKGSGPWQGVLAVRRPERNLCDRIGEQSPIDVRPSGATCEEHHQIRVRPGDFKVSGAEVEKQIHPNKLRLKYQRRPCADPENELCAEPDPPHADFPHNWGGYADLMHIDFKVPSEHMINGTRYDAEMQLVHMHPSRRRTPTVSVMIQATPKGYNYYLQAALDAFEYVYNVHRAQCAAKRRKERQLMTDIHQLLGENASRSGDAHAKDFNTWAHFSTDLDDPDFERNRKLQERLLQNGVWDPHHIQLVPSIYFYGYEGSLTEPPCGEWVTWFICDSPMIISTSQLEQMKKLIFSHIDGDCNPTSVHYKQSVARPIQDSGGRPVWHCTQDDFLPDNF</sequence>
<evidence type="ECO:0000256" key="2">
    <source>
        <dbReference type="ARBA" id="ARBA00012925"/>
    </source>
</evidence>
<evidence type="ECO:0000256" key="3">
    <source>
        <dbReference type="ARBA" id="ARBA00022723"/>
    </source>
</evidence>
<gene>
    <name evidence="9" type="ORF">SEMRO_878_G214750.1</name>
</gene>
<proteinExistence type="inferred from homology"/>
<comment type="catalytic activity">
    <reaction evidence="6">
        <text>hydrogencarbonate + H(+) = CO2 + H2O</text>
        <dbReference type="Rhea" id="RHEA:10748"/>
        <dbReference type="ChEBI" id="CHEBI:15377"/>
        <dbReference type="ChEBI" id="CHEBI:15378"/>
        <dbReference type="ChEBI" id="CHEBI:16526"/>
        <dbReference type="ChEBI" id="CHEBI:17544"/>
        <dbReference type="EC" id="4.2.1.1"/>
    </reaction>
</comment>
<dbReference type="InterPro" id="IPR036398">
    <property type="entry name" value="CA_dom_sf"/>
</dbReference>
<comment type="caution">
    <text evidence="9">The sequence shown here is derived from an EMBL/GenBank/DDBJ whole genome shotgun (WGS) entry which is preliminary data.</text>
</comment>
<dbReference type="AlphaFoldDB" id="A0A9N8HL07"/>
<evidence type="ECO:0000256" key="6">
    <source>
        <dbReference type="ARBA" id="ARBA00048348"/>
    </source>
</evidence>
<organism evidence="9 10">
    <name type="scientific">Seminavis robusta</name>
    <dbReference type="NCBI Taxonomy" id="568900"/>
    <lineage>
        <taxon>Eukaryota</taxon>
        <taxon>Sar</taxon>
        <taxon>Stramenopiles</taxon>
        <taxon>Ochrophyta</taxon>
        <taxon>Bacillariophyta</taxon>
        <taxon>Bacillariophyceae</taxon>
        <taxon>Bacillariophycidae</taxon>
        <taxon>Naviculales</taxon>
        <taxon>Naviculaceae</taxon>
        <taxon>Seminavis</taxon>
    </lineage>
</organism>
<dbReference type="PANTHER" id="PTHR18952">
    <property type="entry name" value="CARBONIC ANHYDRASE"/>
    <property type="match status" value="1"/>
</dbReference>
<dbReference type="Gene3D" id="3.10.200.10">
    <property type="entry name" value="Alpha carbonic anhydrase"/>
    <property type="match status" value="1"/>
</dbReference>
<dbReference type="InterPro" id="IPR023561">
    <property type="entry name" value="Carbonic_anhydrase_a-class"/>
</dbReference>
<evidence type="ECO:0000256" key="7">
    <source>
        <dbReference type="SAM" id="MobiDB-lite"/>
    </source>
</evidence>
<dbReference type="GO" id="GO:0008270">
    <property type="term" value="F:zinc ion binding"/>
    <property type="evidence" value="ECO:0007669"/>
    <property type="project" value="InterPro"/>
</dbReference>
<evidence type="ECO:0000256" key="1">
    <source>
        <dbReference type="ARBA" id="ARBA00010718"/>
    </source>
</evidence>
<dbReference type="Pfam" id="PF00194">
    <property type="entry name" value="Carb_anhydrase"/>
    <property type="match status" value="1"/>
</dbReference>
<feature type="region of interest" description="Disordered" evidence="7">
    <location>
        <begin position="58"/>
        <end position="134"/>
    </location>
</feature>
<dbReference type="PANTHER" id="PTHR18952:SF265">
    <property type="entry name" value="CARBONIC ANHYDRASE"/>
    <property type="match status" value="1"/>
</dbReference>
<dbReference type="SMART" id="SM01057">
    <property type="entry name" value="Carb_anhydrase"/>
    <property type="match status" value="1"/>
</dbReference>
<evidence type="ECO:0000256" key="4">
    <source>
        <dbReference type="ARBA" id="ARBA00022833"/>
    </source>
</evidence>
<evidence type="ECO:0000256" key="5">
    <source>
        <dbReference type="ARBA" id="ARBA00023239"/>
    </source>
</evidence>
<dbReference type="GO" id="GO:0004089">
    <property type="term" value="F:carbonate dehydratase activity"/>
    <property type="evidence" value="ECO:0007669"/>
    <property type="project" value="UniProtKB-EC"/>
</dbReference>
<name>A0A9N8HL07_9STRA</name>
<evidence type="ECO:0000313" key="10">
    <source>
        <dbReference type="Proteomes" id="UP001153069"/>
    </source>
</evidence>
<dbReference type="SUPFAM" id="SSF51069">
    <property type="entry name" value="Carbonic anhydrase"/>
    <property type="match status" value="1"/>
</dbReference>
<dbReference type="OrthoDB" id="42956at2759"/>
<dbReference type="InterPro" id="IPR001148">
    <property type="entry name" value="CA_dom"/>
</dbReference>
<keyword evidence="3" id="KW-0479">Metal-binding</keyword>
<keyword evidence="10" id="KW-1185">Reference proteome</keyword>
<dbReference type="EC" id="4.2.1.1" evidence="2"/>
<dbReference type="PROSITE" id="PS51144">
    <property type="entry name" value="ALPHA_CA_2"/>
    <property type="match status" value="1"/>
</dbReference>
<keyword evidence="5" id="KW-0456">Lyase</keyword>
<dbReference type="EMBL" id="CAICTM010000877">
    <property type="protein sequence ID" value="CAB9517751.1"/>
    <property type="molecule type" value="Genomic_DNA"/>
</dbReference>
<feature type="compositionally biased region" description="Low complexity" evidence="7">
    <location>
        <begin position="60"/>
        <end position="75"/>
    </location>
</feature>
<evidence type="ECO:0000313" key="9">
    <source>
        <dbReference type="EMBL" id="CAB9517751.1"/>
    </source>
</evidence>
<keyword evidence="4" id="KW-0862">Zinc</keyword>
<dbReference type="Proteomes" id="UP001153069">
    <property type="component" value="Unassembled WGS sequence"/>
</dbReference>
<feature type="compositionally biased region" description="Low complexity" evidence="7">
    <location>
        <begin position="82"/>
        <end position="120"/>
    </location>
</feature>
<comment type="similarity">
    <text evidence="1">Belongs to the alpha-carbonic anhydrase family.</text>
</comment>
<feature type="compositionally biased region" description="Pro residues" evidence="7">
    <location>
        <begin position="121"/>
        <end position="134"/>
    </location>
</feature>
<feature type="domain" description="Alpha-carbonic anhydrase" evidence="8">
    <location>
        <begin position="182"/>
        <end position="515"/>
    </location>
</feature>
<evidence type="ECO:0000259" key="8">
    <source>
        <dbReference type="PROSITE" id="PS51144"/>
    </source>
</evidence>
<reference evidence="9" key="1">
    <citation type="submission" date="2020-06" db="EMBL/GenBank/DDBJ databases">
        <authorList>
            <consortium name="Plant Systems Biology data submission"/>
        </authorList>
    </citation>
    <scope>NUCLEOTIDE SEQUENCE</scope>
    <source>
        <strain evidence="9">D6</strain>
    </source>
</reference>
<protein>
    <recommendedName>
        <fullName evidence="2">carbonic anhydrase</fullName>
        <ecNumber evidence="2">4.2.1.1</ecNumber>
    </recommendedName>
</protein>